<dbReference type="InterPro" id="IPR036343">
    <property type="entry name" value="GluRdtase_N_sf"/>
</dbReference>
<evidence type="ECO:0000256" key="3">
    <source>
        <dbReference type="ARBA" id="ARBA00012970"/>
    </source>
</evidence>
<reference evidence="13 14" key="1">
    <citation type="submission" date="2023-06" db="EMBL/GenBank/DDBJ databases">
        <title>Alteromonas sp. ASW11-36 isolated from intertidal sand.</title>
        <authorList>
            <person name="Li Y."/>
        </authorList>
    </citation>
    <scope>NUCLEOTIDE SEQUENCE [LARGE SCALE GENOMIC DNA]</scope>
    <source>
        <strain evidence="13 14">ASW11-36</strain>
    </source>
</reference>
<feature type="active site" description="Nucleophile" evidence="8">
    <location>
        <position position="50"/>
    </location>
</feature>
<evidence type="ECO:0000259" key="12">
    <source>
        <dbReference type="Pfam" id="PF05201"/>
    </source>
</evidence>
<dbReference type="InterPro" id="IPR018214">
    <property type="entry name" value="GluRdtase_CS"/>
</dbReference>
<dbReference type="Pfam" id="PF00745">
    <property type="entry name" value="GlutR_dimer"/>
    <property type="match status" value="1"/>
</dbReference>
<dbReference type="InterPro" id="IPR015896">
    <property type="entry name" value="4pyrrol_synth_GluRdtase_dimer"/>
</dbReference>
<feature type="binding site" evidence="8">
    <location>
        <begin position="49"/>
        <end position="52"/>
    </location>
    <ligand>
        <name>substrate</name>
    </ligand>
</feature>
<dbReference type="SUPFAM" id="SSF51735">
    <property type="entry name" value="NAD(P)-binding Rossmann-fold domains"/>
    <property type="match status" value="1"/>
</dbReference>
<dbReference type="CDD" id="cd05213">
    <property type="entry name" value="NAD_bind_Glutamyl_tRNA_reduct"/>
    <property type="match status" value="1"/>
</dbReference>
<name>A0ABT7SYC1_9ALTE</name>
<dbReference type="Pfam" id="PF05201">
    <property type="entry name" value="GlutR_N"/>
    <property type="match status" value="1"/>
</dbReference>
<comment type="function">
    <text evidence="8">Catalyzes the NADPH-dependent reduction of glutamyl-tRNA(Glu) to glutamate 1-semialdehyde (GSA).</text>
</comment>
<organism evidence="13 14">
    <name type="scientific">Alteromonas arenosi</name>
    <dbReference type="NCBI Taxonomy" id="3055817"/>
    <lineage>
        <taxon>Bacteria</taxon>
        <taxon>Pseudomonadati</taxon>
        <taxon>Pseudomonadota</taxon>
        <taxon>Gammaproteobacteria</taxon>
        <taxon>Alteromonadales</taxon>
        <taxon>Alteromonadaceae</taxon>
        <taxon>Alteromonas/Salinimonas group</taxon>
        <taxon>Alteromonas</taxon>
    </lineage>
</organism>
<dbReference type="PIRSF" id="PIRSF000445">
    <property type="entry name" value="4pyrrol_synth_GluRdtase"/>
    <property type="match status" value="1"/>
</dbReference>
<feature type="binding site" evidence="8">
    <location>
        <position position="111"/>
    </location>
    <ligand>
        <name>substrate</name>
    </ligand>
</feature>
<evidence type="ECO:0000256" key="7">
    <source>
        <dbReference type="ARBA" id="ARBA00047464"/>
    </source>
</evidence>
<proteinExistence type="inferred from homology"/>
<dbReference type="SUPFAM" id="SSF69742">
    <property type="entry name" value="Glutamyl tRNA-reductase catalytic, N-terminal domain"/>
    <property type="match status" value="1"/>
</dbReference>
<comment type="subunit">
    <text evidence="8">Homodimer.</text>
</comment>
<evidence type="ECO:0000256" key="2">
    <source>
        <dbReference type="ARBA" id="ARBA00005916"/>
    </source>
</evidence>
<sequence>MTLIALGINHKTAPVALREKVAFNPDSLVAALRSLKERRQAKEAVIVSTCNRTEIYALQDGEDLEGQAKALQQWLAEFHALSDTALAEHSYTYFDDNAVQHMMRVASGLDSLILGEPQILGQVKQAFNDAKHNGVVGNGLERLFQYTFKVAKKVRTETDIGNSAVSVAYASVQLAKHIFASLHKQTVLLVGAGETIELVARHLQEQGVKQLLVANRTLAKAESLAGELSAQAITLAQIPSHLADADIVISSTASQLPLIGKGMVEQALKARKNRPMFLVDLAVPRDIEAEVSELDNAYLYTVDDLQHIVEQNIATRQSAAEAAEQMIIEQSKAYEAWLQSRESINLVRNYRERSQSQAEQLLVLAQQQLDDGKPASEVLQEMTHKLSQYLMHAPTKALNVAIERNDKELKQTLIDAFELDQTISKKE</sequence>
<dbReference type="PANTHER" id="PTHR43013">
    <property type="entry name" value="GLUTAMYL-TRNA REDUCTASE"/>
    <property type="match status" value="1"/>
</dbReference>
<dbReference type="InterPro" id="IPR000343">
    <property type="entry name" value="4pyrrol_synth_GluRdtase"/>
</dbReference>
<feature type="binding site" evidence="8">
    <location>
        <begin position="116"/>
        <end position="118"/>
    </location>
    <ligand>
        <name>substrate</name>
    </ligand>
</feature>
<dbReference type="SUPFAM" id="SSF69075">
    <property type="entry name" value="Glutamyl tRNA-reductase dimerization domain"/>
    <property type="match status" value="1"/>
</dbReference>
<evidence type="ECO:0000259" key="11">
    <source>
        <dbReference type="Pfam" id="PF01488"/>
    </source>
</evidence>
<evidence type="ECO:0000259" key="10">
    <source>
        <dbReference type="Pfam" id="PF00745"/>
    </source>
</evidence>
<evidence type="ECO:0000256" key="6">
    <source>
        <dbReference type="ARBA" id="ARBA00023244"/>
    </source>
</evidence>
<dbReference type="InterPro" id="IPR006151">
    <property type="entry name" value="Shikm_DH/Glu-tRNA_Rdtase"/>
</dbReference>
<keyword evidence="6 8" id="KW-0627">Porphyrin biosynthesis</keyword>
<dbReference type="NCBIfam" id="TIGR01035">
    <property type="entry name" value="hemA"/>
    <property type="match status" value="1"/>
</dbReference>
<evidence type="ECO:0000313" key="14">
    <source>
        <dbReference type="Proteomes" id="UP001234343"/>
    </source>
</evidence>
<dbReference type="EMBL" id="JAUCBP010000007">
    <property type="protein sequence ID" value="MDM7861191.1"/>
    <property type="molecule type" value="Genomic_DNA"/>
</dbReference>
<accession>A0ABT7SYC1</accession>
<evidence type="ECO:0000256" key="8">
    <source>
        <dbReference type="HAMAP-Rule" id="MF_00087"/>
    </source>
</evidence>
<evidence type="ECO:0000313" key="13">
    <source>
        <dbReference type="EMBL" id="MDM7861191.1"/>
    </source>
</evidence>
<feature type="domain" description="Glutamyl-tRNA reductase N-terminal" evidence="12">
    <location>
        <begin position="6"/>
        <end position="158"/>
    </location>
</feature>
<keyword evidence="5 8" id="KW-0560">Oxidoreductase</keyword>
<dbReference type="EC" id="1.2.1.70" evidence="3 8"/>
<feature type="domain" description="Quinate/shikimate 5-dehydrogenase/glutamyl-tRNA reductase" evidence="11">
    <location>
        <begin position="173"/>
        <end position="308"/>
    </location>
</feature>
<comment type="pathway">
    <text evidence="1 8 9">Porphyrin-containing compound metabolism; protoporphyrin-IX biosynthesis; 5-aminolevulinate from L-glutamyl-tRNA(Glu): step 1/2.</text>
</comment>
<keyword evidence="14" id="KW-1185">Reference proteome</keyword>
<gene>
    <name evidence="8 13" type="primary">hemA</name>
    <name evidence="13" type="ORF">QTP81_11335</name>
</gene>
<dbReference type="InterPro" id="IPR015895">
    <property type="entry name" value="4pyrrol_synth_GluRdtase_N"/>
</dbReference>
<comment type="catalytic activity">
    <reaction evidence="7 8 9">
        <text>(S)-4-amino-5-oxopentanoate + tRNA(Glu) + NADP(+) = L-glutamyl-tRNA(Glu) + NADPH + H(+)</text>
        <dbReference type="Rhea" id="RHEA:12344"/>
        <dbReference type="Rhea" id="RHEA-COMP:9663"/>
        <dbReference type="Rhea" id="RHEA-COMP:9680"/>
        <dbReference type="ChEBI" id="CHEBI:15378"/>
        <dbReference type="ChEBI" id="CHEBI:57501"/>
        <dbReference type="ChEBI" id="CHEBI:57783"/>
        <dbReference type="ChEBI" id="CHEBI:58349"/>
        <dbReference type="ChEBI" id="CHEBI:78442"/>
        <dbReference type="ChEBI" id="CHEBI:78520"/>
        <dbReference type="EC" id="1.2.1.70"/>
    </reaction>
</comment>
<evidence type="ECO:0000256" key="1">
    <source>
        <dbReference type="ARBA" id="ARBA00005059"/>
    </source>
</evidence>
<dbReference type="Pfam" id="PF01488">
    <property type="entry name" value="Shikimate_DH"/>
    <property type="match status" value="1"/>
</dbReference>
<comment type="similarity">
    <text evidence="2 8 9">Belongs to the glutamyl-tRNA reductase family.</text>
</comment>
<feature type="binding site" evidence="8">
    <location>
        <position position="122"/>
    </location>
    <ligand>
        <name>substrate</name>
    </ligand>
</feature>
<dbReference type="InterPro" id="IPR036291">
    <property type="entry name" value="NAD(P)-bd_dom_sf"/>
</dbReference>
<dbReference type="Proteomes" id="UP001234343">
    <property type="component" value="Unassembled WGS sequence"/>
</dbReference>
<dbReference type="PROSITE" id="PS00747">
    <property type="entry name" value="GLUTR"/>
    <property type="match status" value="1"/>
</dbReference>
<dbReference type="PANTHER" id="PTHR43013:SF1">
    <property type="entry name" value="GLUTAMYL-TRNA REDUCTASE"/>
    <property type="match status" value="1"/>
</dbReference>
<dbReference type="RefSeq" id="WP_289365578.1">
    <property type="nucleotide sequence ID" value="NZ_JAUCBP010000007.1"/>
</dbReference>
<feature type="domain" description="Tetrapyrrole biosynthesis glutamyl-tRNA reductase dimerisation" evidence="10">
    <location>
        <begin position="322"/>
        <end position="418"/>
    </location>
</feature>
<dbReference type="GO" id="GO:0008883">
    <property type="term" value="F:glutamyl-tRNA reductase activity"/>
    <property type="evidence" value="ECO:0007669"/>
    <property type="project" value="UniProtKB-EC"/>
</dbReference>
<dbReference type="InterPro" id="IPR036453">
    <property type="entry name" value="GluRdtase_dimer_dom_sf"/>
</dbReference>
<comment type="domain">
    <text evidence="8">Possesses an unusual extended V-shaped dimeric structure with each monomer consisting of three distinct domains arranged along a curved 'spinal' alpha-helix. The N-terminal catalytic domain specifically recognizes the glutamate moiety of the substrate. The second domain is the NADPH-binding domain, and the third C-terminal domain is responsible for dimerization.</text>
</comment>
<evidence type="ECO:0000256" key="4">
    <source>
        <dbReference type="ARBA" id="ARBA00022857"/>
    </source>
</evidence>
<protein>
    <recommendedName>
        <fullName evidence="3 8">Glutamyl-tRNA reductase</fullName>
        <shortName evidence="8">GluTR</shortName>
        <ecNumber evidence="3 8">1.2.1.70</ecNumber>
    </recommendedName>
</protein>
<dbReference type="Gene3D" id="3.30.460.30">
    <property type="entry name" value="Glutamyl-tRNA reductase, N-terminal domain"/>
    <property type="match status" value="1"/>
</dbReference>
<feature type="binding site" evidence="8">
    <location>
        <begin position="191"/>
        <end position="196"/>
    </location>
    <ligand>
        <name>NADP(+)</name>
        <dbReference type="ChEBI" id="CHEBI:58349"/>
    </ligand>
</feature>
<dbReference type="HAMAP" id="MF_00087">
    <property type="entry name" value="Glu_tRNA_reductase"/>
    <property type="match status" value="1"/>
</dbReference>
<comment type="caution">
    <text evidence="13">The sequence shown here is derived from an EMBL/GenBank/DDBJ whole genome shotgun (WGS) entry which is preliminary data.</text>
</comment>
<dbReference type="Gene3D" id="3.40.50.720">
    <property type="entry name" value="NAD(P)-binding Rossmann-like Domain"/>
    <property type="match status" value="1"/>
</dbReference>
<keyword evidence="4 8" id="KW-0521">NADP</keyword>
<evidence type="ECO:0000256" key="9">
    <source>
        <dbReference type="RuleBase" id="RU000584"/>
    </source>
</evidence>
<evidence type="ECO:0000256" key="5">
    <source>
        <dbReference type="ARBA" id="ARBA00023002"/>
    </source>
</evidence>
<comment type="miscellaneous">
    <text evidence="8">During catalysis, the active site Cys acts as a nucleophile attacking the alpha-carbonyl group of tRNA-bound glutamate with the formation of a thioester intermediate between enzyme and glutamate, and the concomitant release of tRNA(Glu). The thioester intermediate is finally reduced by direct hydride transfer from NADPH, to form the product GSA.</text>
</comment>
<feature type="site" description="Important for activity" evidence="8">
    <location>
        <position position="101"/>
    </location>
</feature>